<evidence type="ECO:0000313" key="1">
    <source>
        <dbReference type="EMBL" id="GAA1957386.1"/>
    </source>
</evidence>
<evidence type="ECO:0000313" key="2">
    <source>
        <dbReference type="Proteomes" id="UP001499854"/>
    </source>
</evidence>
<keyword evidence="2" id="KW-1185">Reference proteome</keyword>
<accession>A0ABN2QS13</accession>
<gene>
    <name evidence="1" type="ORF">GCM10009838_11730</name>
</gene>
<proteinExistence type="predicted"/>
<dbReference type="Proteomes" id="UP001499854">
    <property type="component" value="Unassembled WGS sequence"/>
</dbReference>
<dbReference type="RefSeq" id="WP_344655879.1">
    <property type="nucleotide sequence ID" value="NZ_BAAAQM010000004.1"/>
</dbReference>
<sequence length="363" mass="38020">MIGFEIEISLLVTDQFGAALPGDSDLARCNPFALKLVSDRRQGHSNIEFVTDAVPVVGAGGAAAAGVALLIGQLGAIQTMRNVLYAAQPGGFAPAIGPYATAIADGLTAQIINFPPGYAPAENDGSDGLFLHYTLGVPRRALGAFFAMVRAAAPAGPGSYLRRARFRAGQAPTFAAELVAAYGAFAPGAPAANVAALRAYAELMYTQIAGVADYVDNVPPTGQVKNSTVALCRASFFQIYPGLPLSVRNFLAQEWTNDTIIDRIALLQGVTETGGTADFSENIQRAPVGQVPYTLGQYVQSACTGGPQVPQTSMFGDMTLVVPAAENGVDQLVFEIRTHGAHYKTWAQVDADLRALAAWVQAN</sequence>
<name>A0ABN2QS13_9ACTN</name>
<organism evidence="1 2">
    <name type="scientific">Catenulispora subtropica</name>
    <dbReference type="NCBI Taxonomy" id="450798"/>
    <lineage>
        <taxon>Bacteria</taxon>
        <taxon>Bacillati</taxon>
        <taxon>Actinomycetota</taxon>
        <taxon>Actinomycetes</taxon>
        <taxon>Catenulisporales</taxon>
        <taxon>Catenulisporaceae</taxon>
        <taxon>Catenulispora</taxon>
    </lineage>
</organism>
<comment type="caution">
    <text evidence="1">The sequence shown here is derived from an EMBL/GenBank/DDBJ whole genome shotgun (WGS) entry which is preliminary data.</text>
</comment>
<reference evidence="1 2" key="1">
    <citation type="journal article" date="2019" name="Int. J. Syst. Evol. Microbiol.">
        <title>The Global Catalogue of Microorganisms (GCM) 10K type strain sequencing project: providing services to taxonomists for standard genome sequencing and annotation.</title>
        <authorList>
            <consortium name="The Broad Institute Genomics Platform"/>
            <consortium name="The Broad Institute Genome Sequencing Center for Infectious Disease"/>
            <person name="Wu L."/>
            <person name="Ma J."/>
        </authorList>
    </citation>
    <scope>NUCLEOTIDE SEQUENCE [LARGE SCALE GENOMIC DNA]</scope>
    <source>
        <strain evidence="1 2">JCM 16013</strain>
    </source>
</reference>
<dbReference type="EMBL" id="BAAAQM010000004">
    <property type="protein sequence ID" value="GAA1957386.1"/>
    <property type="molecule type" value="Genomic_DNA"/>
</dbReference>
<protein>
    <submittedName>
        <fullName evidence="1">Uncharacterized protein</fullName>
    </submittedName>
</protein>